<organism evidence="1">
    <name type="scientific">Planktothrix agardhii</name>
    <name type="common">Oscillatoria agardhii</name>
    <dbReference type="NCBI Taxonomy" id="1160"/>
    <lineage>
        <taxon>Bacteria</taxon>
        <taxon>Bacillati</taxon>
        <taxon>Cyanobacteriota</taxon>
        <taxon>Cyanophyceae</taxon>
        <taxon>Oscillatoriophycideae</taxon>
        <taxon>Oscillatoriales</taxon>
        <taxon>Microcoleaceae</taxon>
        <taxon>Planktothrix</taxon>
    </lineage>
</organism>
<evidence type="ECO:0008006" key="2">
    <source>
        <dbReference type="Google" id="ProtNLM"/>
    </source>
</evidence>
<dbReference type="AlphaFoldDB" id="A0A1J1JEU9"/>
<accession>A0A1J1JEU9</accession>
<reference evidence="1" key="1">
    <citation type="submission" date="2015-09" db="EMBL/GenBank/DDBJ databases">
        <authorList>
            <person name="Jackson K.R."/>
            <person name="Lunt B.L."/>
            <person name="Fisher J.N.B."/>
            <person name="Gardner A.V."/>
            <person name="Bailey M.E."/>
            <person name="Deus L.M."/>
            <person name="Earl A.S."/>
            <person name="Gibby P.D."/>
            <person name="Hartmann K.A."/>
            <person name="Liu J.E."/>
            <person name="Manci A.M."/>
            <person name="Nielsen D.A."/>
            <person name="Solomon M.B."/>
            <person name="Breakwell D.P."/>
            <person name="Burnett S.H."/>
            <person name="Grose J.H."/>
        </authorList>
    </citation>
    <scope>NUCLEOTIDE SEQUENCE</scope>
    <source>
        <strain evidence="1">7805</strain>
    </source>
</reference>
<dbReference type="RefSeq" id="WP_254034667.1">
    <property type="nucleotide sequence ID" value="NZ_LR882950.1"/>
</dbReference>
<proteinExistence type="predicted"/>
<sequence length="147" mass="16525">MLEKTGSSQEFLLTIGDREEIAEIAQFFNSEIAPAKLIFNNGQEALISESIYRLLRQIIQVMESGKAVSVLPPDYQVTTETAANILKVSHAHLLQLLEAGVISDVAINSEIKIPLQDLMDYKIKRDEAREKLLDEIMEISQEAGFYE</sequence>
<protein>
    <recommendedName>
        <fullName evidence="2">Helix-turn-helix domain-containing protein</fullName>
    </recommendedName>
</protein>
<name>A0A1J1JEU9_PLAAG</name>
<evidence type="ECO:0000313" key="1">
    <source>
        <dbReference type="EMBL" id="CUM59519.1"/>
    </source>
</evidence>
<gene>
    <name evidence="1" type="ORF">PLAM_1552</name>
</gene>
<dbReference type="EMBL" id="LO018304">
    <property type="protein sequence ID" value="CUM59519.1"/>
    <property type="molecule type" value="Genomic_DNA"/>
</dbReference>